<feature type="region of interest" description="Disordered" evidence="6">
    <location>
        <begin position="228"/>
        <end position="267"/>
    </location>
</feature>
<feature type="compositionally biased region" description="Polar residues" evidence="6">
    <location>
        <begin position="405"/>
        <end position="416"/>
    </location>
</feature>
<keyword evidence="3 5" id="KW-0371">Homeobox</keyword>
<feature type="compositionally biased region" description="Low complexity" evidence="6">
    <location>
        <begin position="9"/>
        <end position="23"/>
    </location>
</feature>
<dbReference type="InterPro" id="IPR008422">
    <property type="entry name" value="KN_HD"/>
</dbReference>
<evidence type="ECO:0000259" key="7">
    <source>
        <dbReference type="PROSITE" id="PS50071"/>
    </source>
</evidence>
<dbReference type="GO" id="GO:0003677">
    <property type="term" value="F:DNA binding"/>
    <property type="evidence" value="ECO:0007669"/>
    <property type="project" value="UniProtKB-UniRule"/>
</dbReference>
<proteinExistence type="inferred from homology"/>
<dbReference type="InterPro" id="IPR050224">
    <property type="entry name" value="TALE_homeobox"/>
</dbReference>
<evidence type="ECO:0000256" key="2">
    <source>
        <dbReference type="ARBA" id="ARBA00023125"/>
    </source>
</evidence>
<sequence length="416" mass="45006">MESFNFNAPLSPSTTPSHSPLHSIGLPNYAFPPSPDSSQPSVKRLRLDGAESNLHDYSMGYLDSSPMSLAGPVTQDNSPVQAINMKKRKVVDEGSVGVNAGVNALGLDYNNKENDIDYGFSSYFYPNHDSTASLNFAYPNWWMPTTTATTPLPTQATTPRAYNNSWYLLNDAEEVGDLSEADRRSSTSSSFSASSTSSYAESPNVLTSPVSEVHDPFLKAMQQSPISIPESNTMSVGPRHSQGQSQCVAKASSPTKSDQPRKRGKLPKQVTETLRKWLMEHAGYPYPTEDEKKMLCSVTGLTLTQTSNWFINARRRILVPAPMSGGHSRKKSASASNATYSAQQLHADAKTQEDLGAGAGADAGAAAAAAETTAQATAHALAQRNQASQHTPESPPPLHSDYHQMYNQQYQKLTQA</sequence>
<protein>
    <recommendedName>
        <fullName evidence="7">Homeobox domain-containing protein</fullName>
    </recommendedName>
</protein>
<comment type="caution">
    <text evidence="8">The sequence shown here is derived from an EMBL/GenBank/DDBJ whole genome shotgun (WGS) entry which is preliminary data.</text>
</comment>
<dbReference type="Proteomes" id="UP000310689">
    <property type="component" value="Unassembled WGS sequence"/>
</dbReference>
<dbReference type="PROSITE" id="PS50071">
    <property type="entry name" value="HOMEOBOX_2"/>
    <property type="match status" value="1"/>
</dbReference>
<evidence type="ECO:0000256" key="3">
    <source>
        <dbReference type="ARBA" id="ARBA00023155"/>
    </source>
</evidence>
<feature type="compositionally biased region" description="Polar residues" evidence="6">
    <location>
        <begin position="383"/>
        <end position="392"/>
    </location>
</feature>
<dbReference type="EMBL" id="SPOI01000098">
    <property type="protein sequence ID" value="TIB37587.1"/>
    <property type="molecule type" value="Genomic_DNA"/>
</dbReference>
<dbReference type="GO" id="GO:0005634">
    <property type="term" value="C:nucleus"/>
    <property type="evidence" value="ECO:0007669"/>
    <property type="project" value="UniProtKB-SubCell"/>
</dbReference>
<feature type="compositionally biased region" description="Polar residues" evidence="6">
    <location>
        <begin position="228"/>
        <end position="257"/>
    </location>
</feature>
<keyword evidence="4 5" id="KW-0539">Nucleus</keyword>
<feature type="region of interest" description="Disordered" evidence="6">
    <location>
        <begin position="178"/>
        <end position="207"/>
    </location>
</feature>
<feature type="region of interest" description="Disordered" evidence="6">
    <location>
        <begin position="363"/>
        <end position="416"/>
    </location>
</feature>
<evidence type="ECO:0000313" key="9">
    <source>
        <dbReference type="Proteomes" id="UP000310689"/>
    </source>
</evidence>
<dbReference type="Pfam" id="PF05920">
    <property type="entry name" value="Homeobox_KN"/>
    <property type="match status" value="1"/>
</dbReference>
<keyword evidence="2 5" id="KW-0238">DNA-binding</keyword>
<comment type="subcellular location">
    <subcellularLocation>
        <location evidence="5">Nucleus</location>
    </subcellularLocation>
</comment>
<accession>A0A4T0J653</accession>
<evidence type="ECO:0000256" key="4">
    <source>
        <dbReference type="ARBA" id="ARBA00023242"/>
    </source>
</evidence>
<dbReference type="InterPro" id="IPR009057">
    <property type="entry name" value="Homeodomain-like_sf"/>
</dbReference>
<dbReference type="Gene3D" id="1.10.10.60">
    <property type="entry name" value="Homeodomain-like"/>
    <property type="match status" value="1"/>
</dbReference>
<evidence type="ECO:0000256" key="5">
    <source>
        <dbReference type="PROSITE-ProRule" id="PRU00108"/>
    </source>
</evidence>
<evidence type="ECO:0000256" key="1">
    <source>
        <dbReference type="ARBA" id="ARBA00005800"/>
    </source>
</evidence>
<dbReference type="CDD" id="cd00086">
    <property type="entry name" value="homeodomain"/>
    <property type="match status" value="1"/>
</dbReference>
<comment type="similarity">
    <text evidence="1">Belongs to the TALE/M-ATYP homeobox family.</text>
</comment>
<evidence type="ECO:0000256" key="6">
    <source>
        <dbReference type="SAM" id="MobiDB-lite"/>
    </source>
</evidence>
<dbReference type="AlphaFoldDB" id="A0A4T0J653"/>
<feature type="region of interest" description="Disordered" evidence="6">
    <location>
        <begin position="321"/>
        <end position="340"/>
    </location>
</feature>
<feature type="compositionally biased region" description="Low complexity" evidence="6">
    <location>
        <begin position="363"/>
        <end position="382"/>
    </location>
</feature>
<feature type="domain" description="Homeobox" evidence="7">
    <location>
        <begin position="257"/>
        <end position="316"/>
    </location>
</feature>
<dbReference type="GO" id="GO:0006355">
    <property type="term" value="P:regulation of DNA-templated transcription"/>
    <property type="evidence" value="ECO:0007669"/>
    <property type="project" value="InterPro"/>
</dbReference>
<dbReference type="PANTHER" id="PTHR11850">
    <property type="entry name" value="HOMEOBOX PROTEIN TRANSCRIPTION FACTORS"/>
    <property type="match status" value="1"/>
</dbReference>
<feature type="DNA-binding region" description="Homeobox" evidence="5">
    <location>
        <begin position="259"/>
        <end position="317"/>
    </location>
</feature>
<dbReference type="SUPFAM" id="SSF46689">
    <property type="entry name" value="Homeodomain-like"/>
    <property type="match status" value="1"/>
</dbReference>
<dbReference type="SMART" id="SM00389">
    <property type="entry name" value="HOX"/>
    <property type="match status" value="1"/>
</dbReference>
<feature type="compositionally biased region" description="Low complexity" evidence="6">
    <location>
        <begin position="186"/>
        <end position="202"/>
    </location>
</feature>
<feature type="region of interest" description="Disordered" evidence="6">
    <location>
        <begin position="1"/>
        <end position="42"/>
    </location>
</feature>
<reference evidence="8 9" key="1">
    <citation type="submission" date="2019-03" db="EMBL/GenBank/DDBJ databases">
        <title>Sequencing 23 genomes of Wallemia ichthyophaga.</title>
        <authorList>
            <person name="Gostincar C."/>
        </authorList>
    </citation>
    <scope>NUCLEOTIDE SEQUENCE [LARGE SCALE GENOMIC DNA]</scope>
    <source>
        <strain evidence="8 9">EXF-6200</strain>
    </source>
</reference>
<name>A0A4T0J653_WALIC</name>
<evidence type="ECO:0000313" key="8">
    <source>
        <dbReference type="EMBL" id="TIB37587.1"/>
    </source>
</evidence>
<organism evidence="8 9">
    <name type="scientific">Wallemia ichthyophaga</name>
    <dbReference type="NCBI Taxonomy" id="245174"/>
    <lineage>
        <taxon>Eukaryota</taxon>
        <taxon>Fungi</taxon>
        <taxon>Dikarya</taxon>
        <taxon>Basidiomycota</taxon>
        <taxon>Wallemiomycotina</taxon>
        <taxon>Wallemiomycetes</taxon>
        <taxon>Wallemiales</taxon>
        <taxon>Wallemiaceae</taxon>
        <taxon>Wallemia</taxon>
    </lineage>
</organism>
<dbReference type="InterPro" id="IPR001356">
    <property type="entry name" value="HD"/>
</dbReference>
<gene>
    <name evidence="8" type="ORF">E3P86_02150</name>
</gene>